<keyword evidence="6" id="KW-0547">Nucleotide-binding</keyword>
<organism evidence="15 16">
    <name type="scientific">Vanilla planifolia</name>
    <name type="common">Vanilla</name>
    <dbReference type="NCBI Taxonomy" id="51239"/>
    <lineage>
        <taxon>Eukaryota</taxon>
        <taxon>Viridiplantae</taxon>
        <taxon>Streptophyta</taxon>
        <taxon>Embryophyta</taxon>
        <taxon>Tracheophyta</taxon>
        <taxon>Spermatophyta</taxon>
        <taxon>Magnoliopsida</taxon>
        <taxon>Liliopsida</taxon>
        <taxon>Asparagales</taxon>
        <taxon>Orchidaceae</taxon>
        <taxon>Vanilloideae</taxon>
        <taxon>Vanilleae</taxon>
        <taxon>Vanilla</taxon>
    </lineage>
</organism>
<dbReference type="AlphaFoldDB" id="A0A835VGV2"/>
<protein>
    <recommendedName>
        <fullName evidence="14">Malectin-like domain-containing protein</fullName>
    </recommendedName>
</protein>
<dbReference type="OrthoDB" id="1435597at2759"/>
<evidence type="ECO:0000256" key="1">
    <source>
        <dbReference type="ARBA" id="ARBA00004479"/>
    </source>
</evidence>
<keyword evidence="3" id="KW-0808">Transferase</keyword>
<evidence type="ECO:0000256" key="6">
    <source>
        <dbReference type="ARBA" id="ARBA00022741"/>
    </source>
</evidence>
<dbReference type="InterPro" id="IPR024788">
    <property type="entry name" value="Malectin-like_Carb-bd_dom"/>
</dbReference>
<dbReference type="Proteomes" id="UP000636800">
    <property type="component" value="Chromosome 1"/>
</dbReference>
<evidence type="ECO:0000313" key="16">
    <source>
        <dbReference type="Proteomes" id="UP000636800"/>
    </source>
</evidence>
<keyword evidence="2" id="KW-0723">Serine/threonine-protein kinase</keyword>
<feature type="domain" description="Malectin-like" evidence="14">
    <location>
        <begin position="66"/>
        <end position="433"/>
    </location>
</feature>
<feature type="transmembrane region" description="Helical" evidence="13">
    <location>
        <begin position="470"/>
        <end position="491"/>
    </location>
</feature>
<evidence type="ECO:0000256" key="4">
    <source>
        <dbReference type="ARBA" id="ARBA00022692"/>
    </source>
</evidence>
<evidence type="ECO:0000256" key="12">
    <source>
        <dbReference type="SAM" id="MobiDB-lite"/>
    </source>
</evidence>
<keyword evidence="4 13" id="KW-0812">Transmembrane</keyword>
<evidence type="ECO:0000259" key="14">
    <source>
        <dbReference type="Pfam" id="PF12819"/>
    </source>
</evidence>
<dbReference type="GO" id="GO:0005524">
    <property type="term" value="F:ATP binding"/>
    <property type="evidence" value="ECO:0007669"/>
    <property type="project" value="UniProtKB-KW"/>
</dbReference>
<evidence type="ECO:0000256" key="8">
    <source>
        <dbReference type="ARBA" id="ARBA00022840"/>
    </source>
</evidence>
<dbReference type="PANTHER" id="PTHR34590:SF5">
    <property type="entry name" value="OS04G0586500 PROTEIN"/>
    <property type="match status" value="1"/>
</dbReference>
<evidence type="ECO:0000256" key="9">
    <source>
        <dbReference type="ARBA" id="ARBA00022989"/>
    </source>
</evidence>
<keyword evidence="5" id="KW-0732">Signal</keyword>
<dbReference type="PANTHER" id="PTHR34590">
    <property type="entry name" value="OS03G0124300 PROTEIN-RELATED"/>
    <property type="match status" value="1"/>
</dbReference>
<dbReference type="Pfam" id="PF12819">
    <property type="entry name" value="Malectin_like"/>
    <property type="match status" value="1"/>
</dbReference>
<name>A0A835VGV2_VANPL</name>
<proteinExistence type="predicted"/>
<evidence type="ECO:0000256" key="11">
    <source>
        <dbReference type="ARBA" id="ARBA00023180"/>
    </source>
</evidence>
<evidence type="ECO:0000256" key="5">
    <source>
        <dbReference type="ARBA" id="ARBA00022729"/>
    </source>
</evidence>
<feature type="compositionally biased region" description="Polar residues" evidence="12">
    <location>
        <begin position="506"/>
        <end position="522"/>
    </location>
</feature>
<evidence type="ECO:0000313" key="15">
    <source>
        <dbReference type="EMBL" id="KAG0496658.1"/>
    </source>
</evidence>
<dbReference type="FunFam" id="2.60.120.430:FF:000003">
    <property type="entry name" value="FERONIA receptor-like kinase"/>
    <property type="match status" value="1"/>
</dbReference>
<dbReference type="InterPro" id="IPR045272">
    <property type="entry name" value="ANXUR1/2-like"/>
</dbReference>
<evidence type="ECO:0000256" key="3">
    <source>
        <dbReference type="ARBA" id="ARBA00022679"/>
    </source>
</evidence>
<keyword evidence="8" id="KW-0067">ATP-binding</keyword>
<keyword evidence="10 13" id="KW-0472">Membrane</keyword>
<comment type="subcellular location">
    <subcellularLocation>
        <location evidence="1">Membrane</location>
        <topology evidence="1">Single-pass type I membrane protein</topology>
    </subcellularLocation>
</comment>
<reference evidence="15 16" key="1">
    <citation type="journal article" date="2020" name="Nat. Food">
        <title>A phased Vanilla planifolia genome enables genetic improvement of flavour and production.</title>
        <authorList>
            <person name="Hasing T."/>
            <person name="Tang H."/>
            <person name="Brym M."/>
            <person name="Khazi F."/>
            <person name="Huang T."/>
            <person name="Chambers A.H."/>
        </authorList>
    </citation>
    <scope>NUCLEOTIDE SEQUENCE [LARGE SCALE GENOMIC DNA]</scope>
    <source>
        <tissue evidence="15">Leaf</tissue>
    </source>
</reference>
<sequence length="551" mass="61563">MKVNWYSRHRSIRQISLTKRLNCISFMKEIPLLPFLLFLIFPTTLTASTGDDGRSSTFTPRDYILLDCGATGQHTDLDNRTWVGDTGSKYAPSLKSAGSSAQSQDSSIPQYPYLTARVFTTPFSYKFPLTPGRKYLRLYFYPTSYSNHAATNSFFSVGAGPITLLRNFSAYQTALALNFAYLVREFSIQVTSTTLYLNFTPSTNHTSSFAFINGIEIVSMPDIFSFITPRFVTGRTIPIQYPINKDWAMQTVYRLNVGGQTIPPSSDSGLFRLWEDDSPYIYGAAFGVSYSADPNVTIEYSNTLLEYIAPKDVYASARSMGPNPNVNLNYNLSWILPVDAGFYYLVRLHFCEIQYPITKVNQRVFAIYINNQTAQEEADVIIWSGGIGKPVIEDYVVFTLGSGLVDMWLALHPDTETRPEYFDAILNGVEVFKLQDAADNLAGPNPNLPPQPDARIDMMLVKENVSKANWTPSIAGTAAFLALFCLVVVLYKRQKRRGKPDCFKQFSETPEESNSGFVSGPTSDGEGTPLRLAGKYSDGVVFFQVMSPKAR</sequence>
<dbReference type="GO" id="GO:0016020">
    <property type="term" value="C:membrane"/>
    <property type="evidence" value="ECO:0007669"/>
    <property type="project" value="UniProtKB-SubCell"/>
</dbReference>
<dbReference type="FunFam" id="2.60.120.430:FF:000007">
    <property type="entry name" value="FERONIA receptor-like kinase"/>
    <property type="match status" value="1"/>
</dbReference>
<dbReference type="GO" id="GO:0004714">
    <property type="term" value="F:transmembrane receptor protein tyrosine kinase activity"/>
    <property type="evidence" value="ECO:0007669"/>
    <property type="project" value="InterPro"/>
</dbReference>
<dbReference type="EMBL" id="JADCNL010000001">
    <property type="protein sequence ID" value="KAG0496658.1"/>
    <property type="molecule type" value="Genomic_DNA"/>
</dbReference>
<keyword evidence="9 13" id="KW-1133">Transmembrane helix</keyword>
<evidence type="ECO:0000256" key="7">
    <source>
        <dbReference type="ARBA" id="ARBA00022777"/>
    </source>
</evidence>
<keyword evidence="7" id="KW-0418">Kinase</keyword>
<evidence type="ECO:0000256" key="2">
    <source>
        <dbReference type="ARBA" id="ARBA00022527"/>
    </source>
</evidence>
<keyword evidence="16" id="KW-1185">Reference proteome</keyword>
<evidence type="ECO:0000256" key="13">
    <source>
        <dbReference type="SAM" id="Phobius"/>
    </source>
</evidence>
<evidence type="ECO:0000256" key="10">
    <source>
        <dbReference type="ARBA" id="ARBA00023136"/>
    </source>
</evidence>
<feature type="region of interest" description="Disordered" evidence="12">
    <location>
        <begin position="501"/>
        <end position="530"/>
    </location>
</feature>
<gene>
    <name evidence="15" type="ORF">HPP92_001349</name>
</gene>
<keyword evidence="11" id="KW-0325">Glycoprotein</keyword>
<comment type="caution">
    <text evidence="15">The sequence shown here is derived from an EMBL/GenBank/DDBJ whole genome shotgun (WGS) entry which is preliminary data.</text>
</comment>
<accession>A0A835VGV2</accession>
<dbReference type="Gene3D" id="2.60.120.430">
    <property type="entry name" value="Galactose-binding lectin"/>
    <property type="match status" value="2"/>
</dbReference>
<dbReference type="GO" id="GO:0004674">
    <property type="term" value="F:protein serine/threonine kinase activity"/>
    <property type="evidence" value="ECO:0007669"/>
    <property type="project" value="UniProtKB-KW"/>
</dbReference>